<evidence type="ECO:0000313" key="2">
    <source>
        <dbReference type="EMBL" id="KAF7835398.1"/>
    </source>
</evidence>
<dbReference type="InterPro" id="IPR002156">
    <property type="entry name" value="RNaseH_domain"/>
</dbReference>
<accession>A0A834WZS6</accession>
<protein>
    <submittedName>
        <fullName evidence="2">Putative ribonuclease H-like domain-containing protein</fullName>
    </submittedName>
</protein>
<dbReference type="Proteomes" id="UP000634136">
    <property type="component" value="Unassembled WGS sequence"/>
</dbReference>
<dbReference type="Pfam" id="PF13456">
    <property type="entry name" value="RVT_3"/>
    <property type="match status" value="1"/>
</dbReference>
<name>A0A834WZS6_9FABA</name>
<gene>
    <name evidence="2" type="ORF">G2W53_010257</name>
</gene>
<dbReference type="OrthoDB" id="1436859at2759"/>
<dbReference type="InterPro" id="IPR044730">
    <property type="entry name" value="RNase_H-like_dom_plant"/>
</dbReference>
<dbReference type="GO" id="GO:0004523">
    <property type="term" value="F:RNA-DNA hybrid ribonuclease activity"/>
    <property type="evidence" value="ECO:0007669"/>
    <property type="project" value="InterPro"/>
</dbReference>
<organism evidence="2 3">
    <name type="scientific">Senna tora</name>
    <dbReference type="NCBI Taxonomy" id="362788"/>
    <lineage>
        <taxon>Eukaryota</taxon>
        <taxon>Viridiplantae</taxon>
        <taxon>Streptophyta</taxon>
        <taxon>Embryophyta</taxon>
        <taxon>Tracheophyta</taxon>
        <taxon>Spermatophyta</taxon>
        <taxon>Magnoliopsida</taxon>
        <taxon>eudicotyledons</taxon>
        <taxon>Gunneridae</taxon>
        <taxon>Pentapetalae</taxon>
        <taxon>rosids</taxon>
        <taxon>fabids</taxon>
        <taxon>Fabales</taxon>
        <taxon>Fabaceae</taxon>
        <taxon>Caesalpinioideae</taxon>
        <taxon>Cassia clade</taxon>
        <taxon>Senna</taxon>
    </lineage>
</organism>
<evidence type="ECO:0000313" key="3">
    <source>
        <dbReference type="Proteomes" id="UP000634136"/>
    </source>
</evidence>
<comment type="caution">
    <text evidence="2">The sequence shown here is derived from an EMBL/GenBank/DDBJ whole genome shotgun (WGS) entry which is preliminary data.</text>
</comment>
<proteinExistence type="predicted"/>
<evidence type="ECO:0000259" key="1">
    <source>
        <dbReference type="Pfam" id="PF13456"/>
    </source>
</evidence>
<dbReference type="PANTHER" id="PTHR34023">
    <property type="entry name" value="RNASE H DOMAIN-CONTAINING PROTEIN"/>
    <property type="match status" value="1"/>
</dbReference>
<feature type="domain" description="RNase H type-1" evidence="1">
    <location>
        <begin position="5"/>
        <end position="65"/>
    </location>
</feature>
<sequence>MYNTQMTLESDCLLAVKLVNDSISLAHPCSPILSRIHYWISCDWEVQVVHIHREGNRVADTLVGHAFCGSLDLNILHEAPTFLFPVLRADLEGRGSYRLCMG</sequence>
<reference evidence="2" key="1">
    <citation type="submission" date="2020-09" db="EMBL/GenBank/DDBJ databases">
        <title>Genome-Enabled Discovery of Anthraquinone Biosynthesis in Senna tora.</title>
        <authorList>
            <person name="Kang S.-H."/>
            <person name="Pandey R.P."/>
            <person name="Lee C.-M."/>
            <person name="Sim J.-S."/>
            <person name="Jeong J.-T."/>
            <person name="Choi B.-S."/>
            <person name="Jung M."/>
            <person name="Ginzburg D."/>
            <person name="Zhao K."/>
            <person name="Won S.Y."/>
            <person name="Oh T.-J."/>
            <person name="Yu Y."/>
            <person name="Kim N.-H."/>
            <person name="Lee O.R."/>
            <person name="Lee T.-H."/>
            <person name="Bashyal P."/>
            <person name="Kim T.-S."/>
            <person name="Lee W.-H."/>
            <person name="Kawkins C."/>
            <person name="Kim C.-K."/>
            <person name="Kim J.S."/>
            <person name="Ahn B.O."/>
            <person name="Rhee S.Y."/>
            <person name="Sohng J.K."/>
        </authorList>
    </citation>
    <scope>NUCLEOTIDE SEQUENCE</scope>
    <source>
        <tissue evidence="2">Leaf</tissue>
    </source>
</reference>
<dbReference type="EMBL" id="JAAIUW010000004">
    <property type="protein sequence ID" value="KAF7835398.1"/>
    <property type="molecule type" value="Genomic_DNA"/>
</dbReference>
<dbReference type="PANTHER" id="PTHR34023:SF4">
    <property type="entry name" value="RNASE H TYPE-1 DOMAIN-CONTAINING PROTEIN"/>
    <property type="match status" value="1"/>
</dbReference>
<dbReference type="CDD" id="cd06222">
    <property type="entry name" value="RNase_H_like"/>
    <property type="match status" value="1"/>
</dbReference>
<dbReference type="GO" id="GO:0003676">
    <property type="term" value="F:nucleic acid binding"/>
    <property type="evidence" value="ECO:0007669"/>
    <property type="project" value="InterPro"/>
</dbReference>
<dbReference type="AlphaFoldDB" id="A0A834WZS6"/>
<keyword evidence="3" id="KW-1185">Reference proteome</keyword>